<feature type="transmembrane region" description="Helical" evidence="7">
    <location>
        <begin position="150"/>
        <end position="168"/>
    </location>
</feature>
<dbReference type="Pfam" id="PF01891">
    <property type="entry name" value="CbiM"/>
    <property type="match status" value="1"/>
</dbReference>
<evidence type="ECO:0000313" key="8">
    <source>
        <dbReference type="EMBL" id="OIQ82636.1"/>
    </source>
</evidence>
<evidence type="ECO:0000256" key="1">
    <source>
        <dbReference type="ARBA" id="ARBA00004651"/>
    </source>
</evidence>
<evidence type="ECO:0000256" key="4">
    <source>
        <dbReference type="ARBA" id="ARBA00022692"/>
    </source>
</evidence>
<feature type="transmembrane region" description="Helical" evidence="7">
    <location>
        <begin position="73"/>
        <end position="99"/>
    </location>
</feature>
<keyword evidence="3" id="KW-1003">Cell membrane</keyword>
<comment type="caution">
    <text evidence="8">The sequence shown here is derived from an EMBL/GenBank/DDBJ whole genome shotgun (WGS) entry which is preliminary data.</text>
</comment>
<keyword evidence="2" id="KW-0813">Transport</keyword>
<accession>A0A1J5QRX8</accession>
<evidence type="ECO:0000256" key="3">
    <source>
        <dbReference type="ARBA" id="ARBA00022475"/>
    </source>
</evidence>
<feature type="transmembrane region" description="Helical" evidence="7">
    <location>
        <begin position="40"/>
        <end position="61"/>
    </location>
</feature>
<dbReference type="AlphaFoldDB" id="A0A1J5QRX8"/>
<dbReference type="Gene3D" id="1.10.1760.20">
    <property type="match status" value="1"/>
</dbReference>
<name>A0A1J5QRX8_9ZZZZ</name>
<evidence type="ECO:0000256" key="2">
    <source>
        <dbReference type="ARBA" id="ARBA00022448"/>
    </source>
</evidence>
<proteinExistence type="predicted"/>
<reference evidence="8" key="1">
    <citation type="submission" date="2016-10" db="EMBL/GenBank/DDBJ databases">
        <title>Sequence of Gallionella enrichment culture.</title>
        <authorList>
            <person name="Poehlein A."/>
            <person name="Muehling M."/>
            <person name="Daniel R."/>
        </authorList>
    </citation>
    <scope>NUCLEOTIDE SEQUENCE</scope>
</reference>
<feature type="transmembrane region" description="Helical" evidence="7">
    <location>
        <begin position="111"/>
        <end position="129"/>
    </location>
</feature>
<keyword evidence="5 7" id="KW-1133">Transmembrane helix</keyword>
<evidence type="ECO:0000256" key="6">
    <source>
        <dbReference type="ARBA" id="ARBA00023136"/>
    </source>
</evidence>
<evidence type="ECO:0000256" key="7">
    <source>
        <dbReference type="SAM" id="Phobius"/>
    </source>
</evidence>
<keyword evidence="4 7" id="KW-0812">Transmembrane</keyword>
<dbReference type="GO" id="GO:0005886">
    <property type="term" value="C:plasma membrane"/>
    <property type="evidence" value="ECO:0007669"/>
    <property type="project" value="UniProtKB-SubCell"/>
</dbReference>
<dbReference type="InterPro" id="IPR002751">
    <property type="entry name" value="CbiM/NikMN"/>
</dbReference>
<keyword evidence="6 7" id="KW-0472">Membrane</keyword>
<organism evidence="8">
    <name type="scientific">mine drainage metagenome</name>
    <dbReference type="NCBI Taxonomy" id="410659"/>
    <lineage>
        <taxon>unclassified sequences</taxon>
        <taxon>metagenomes</taxon>
        <taxon>ecological metagenomes</taxon>
    </lineage>
</organism>
<dbReference type="GO" id="GO:0000041">
    <property type="term" value="P:transition metal ion transport"/>
    <property type="evidence" value="ECO:0007669"/>
    <property type="project" value="InterPro"/>
</dbReference>
<feature type="transmembrane region" description="Helical" evidence="7">
    <location>
        <begin position="180"/>
        <end position="205"/>
    </location>
</feature>
<gene>
    <name evidence="8" type="ORF">GALL_355800</name>
</gene>
<dbReference type="EMBL" id="MLJW01000783">
    <property type="protein sequence ID" value="OIQ82636.1"/>
    <property type="molecule type" value="Genomic_DNA"/>
</dbReference>
<sequence length="225" mass="23538">MHIEPGLVEGTKIFLSYATALGAVGYTAKLALDAAVREGLAALVLRAAMAIALVFCFFEVLPHQPVGVSEVHLILGTTLLLIFGAAPAAIGLAGGLLIQGLFFAPFDLPQYGMNVTTLLVPLFATAALARKIIPASTPYVNISYAQAFKLSVAYQGGIVLWVGFWALYGRGVGAENLTSVASFGAAYMTIVLAEPLIDLGVLAVAKTMHRLKGSVAVDKRLYSAA</sequence>
<protein>
    <submittedName>
        <fullName evidence="8">Cobalt transport protein CbiM</fullName>
    </submittedName>
</protein>
<evidence type="ECO:0000256" key="5">
    <source>
        <dbReference type="ARBA" id="ARBA00022989"/>
    </source>
</evidence>
<comment type="subcellular location">
    <subcellularLocation>
        <location evidence="1">Cell membrane</location>
        <topology evidence="1">Multi-pass membrane protein</topology>
    </subcellularLocation>
</comment>